<feature type="domain" description="Peptidase S1" evidence="11">
    <location>
        <begin position="41"/>
        <end position="294"/>
    </location>
</feature>
<dbReference type="PANTHER" id="PTHR24260">
    <property type="match status" value="1"/>
</dbReference>
<evidence type="ECO:0000256" key="2">
    <source>
        <dbReference type="ARBA" id="ARBA00022525"/>
    </source>
</evidence>
<evidence type="ECO:0000256" key="1">
    <source>
        <dbReference type="ARBA" id="ARBA00004613"/>
    </source>
</evidence>
<dbReference type="CDD" id="cd00190">
    <property type="entry name" value="Tryp_SPc"/>
    <property type="match status" value="1"/>
</dbReference>
<evidence type="ECO:0000256" key="6">
    <source>
        <dbReference type="ARBA" id="ARBA00022825"/>
    </source>
</evidence>
<dbReference type="EMBL" id="JBEHCU010009429">
    <property type="protein sequence ID" value="KAL1379893.1"/>
    <property type="molecule type" value="Genomic_DNA"/>
</dbReference>
<proteinExistence type="inferred from homology"/>
<evidence type="ECO:0000256" key="7">
    <source>
        <dbReference type="ARBA" id="ARBA00023145"/>
    </source>
</evidence>
<comment type="caution">
    <text evidence="12">The sequence shown here is derived from an EMBL/GenBank/DDBJ whole genome shotgun (WGS) entry which is preliminary data.</text>
</comment>
<dbReference type="InterPro" id="IPR043504">
    <property type="entry name" value="Peptidase_S1_PA_chymotrypsin"/>
</dbReference>
<dbReference type="FunFam" id="2.40.10.10:FF:000146">
    <property type="entry name" value="Serine protease 53"/>
    <property type="match status" value="1"/>
</dbReference>
<evidence type="ECO:0000256" key="4">
    <source>
        <dbReference type="ARBA" id="ARBA00022729"/>
    </source>
</evidence>
<evidence type="ECO:0000256" key="10">
    <source>
        <dbReference type="SAM" id="SignalP"/>
    </source>
</evidence>
<keyword evidence="8" id="KW-1015">Disulfide bond</keyword>
<keyword evidence="2" id="KW-0964">Secreted</keyword>
<evidence type="ECO:0000256" key="5">
    <source>
        <dbReference type="ARBA" id="ARBA00022801"/>
    </source>
</evidence>
<feature type="signal peptide" evidence="10">
    <location>
        <begin position="1"/>
        <end position="21"/>
    </location>
</feature>
<dbReference type="PROSITE" id="PS50240">
    <property type="entry name" value="TRYPSIN_DOM"/>
    <property type="match status" value="2"/>
</dbReference>
<dbReference type="InterPro" id="IPR018114">
    <property type="entry name" value="TRYPSIN_HIS"/>
</dbReference>
<accession>A0ABD1CU11</accession>
<comment type="similarity">
    <text evidence="9">Belongs to the peptidase S1 family. CLIP subfamily.</text>
</comment>
<evidence type="ECO:0000313" key="12">
    <source>
        <dbReference type="EMBL" id="KAL1379893.1"/>
    </source>
</evidence>
<dbReference type="InterPro" id="IPR001254">
    <property type="entry name" value="Trypsin_dom"/>
</dbReference>
<feature type="chain" id="PRO_5044831379" description="Peptidase S1 domain-containing protein" evidence="10">
    <location>
        <begin position="22"/>
        <end position="739"/>
    </location>
</feature>
<keyword evidence="6" id="KW-0720">Serine protease</keyword>
<dbReference type="GO" id="GO:0008236">
    <property type="term" value="F:serine-type peptidase activity"/>
    <property type="evidence" value="ECO:0007669"/>
    <property type="project" value="UniProtKB-KW"/>
</dbReference>
<dbReference type="Pfam" id="PF00089">
    <property type="entry name" value="Trypsin"/>
    <property type="match status" value="3"/>
</dbReference>
<dbReference type="Gene3D" id="2.40.10.10">
    <property type="entry name" value="Trypsin-like serine proteases"/>
    <property type="match status" value="4"/>
</dbReference>
<keyword evidence="5" id="KW-0378">Hydrolase</keyword>
<dbReference type="InterPro" id="IPR009003">
    <property type="entry name" value="Peptidase_S1_PA"/>
</dbReference>
<dbReference type="GO" id="GO:0006508">
    <property type="term" value="P:proteolysis"/>
    <property type="evidence" value="ECO:0007669"/>
    <property type="project" value="UniProtKB-KW"/>
</dbReference>
<evidence type="ECO:0000313" key="13">
    <source>
        <dbReference type="Proteomes" id="UP001562425"/>
    </source>
</evidence>
<dbReference type="AlphaFoldDB" id="A0ABD1CU11"/>
<dbReference type="PANTHER" id="PTHR24260:SF136">
    <property type="entry name" value="GH08193P-RELATED"/>
    <property type="match status" value="1"/>
</dbReference>
<name>A0ABD1CU11_CULPP</name>
<reference evidence="12 13" key="1">
    <citation type="submission" date="2024-05" db="EMBL/GenBank/DDBJ databases">
        <title>Culex pipiens pipiens assembly and annotation.</title>
        <authorList>
            <person name="Alout H."/>
            <person name="Durand T."/>
        </authorList>
    </citation>
    <scope>NUCLEOTIDE SEQUENCE [LARGE SCALE GENOMIC DNA]</scope>
    <source>
        <strain evidence="12">HA-2024</strain>
        <tissue evidence="12">Whole body</tissue>
    </source>
</reference>
<dbReference type="PROSITE" id="PS00134">
    <property type="entry name" value="TRYPSIN_HIS"/>
    <property type="match status" value="1"/>
</dbReference>
<dbReference type="SMART" id="SM00020">
    <property type="entry name" value="Tryp_SPc"/>
    <property type="match status" value="1"/>
</dbReference>
<sequence>MLWNAIVSLIATAIFCSSVTASSSSQQTECGLRKPLARELIHHGRQSRSGEWPWHVAVFHRINAQADSSYACGGTIISRRFVLTAAHCTYPRTKIRALKAKEMLVRAGIANLYNLEHSLQEVGVEEILRHAEFNTRTLEDDIALLKLEVDFEVTDYVKPLCLWSGSSVEELIIGKKGSSAGWGENEEHKLTGGLKHVPMLIVSRRRCRDSDPDYYTRFLYDRKMFCAGFRNGSTPASGDSGGGLYIEGKDGKWGLRGILSNGKIEAETRLVDPKSFVVFVDVAYYLPWIRKKTNISADGEDTALFNQDFSTCGLLPEVRQQRPWPWQGEVYRNASGIHRLCDVAIISELFLVSPAKVYRNAEIRNPSRLILTFKILEKGRYRLLHHQRIGRIIRHEKFDAASGRNNIALLELISPLKFTEMLRPICLWRGDPKDLNVNNSNLQMNCTLGINYICIDTNSQPTFNSTFYVENEETWYLRGLTTTISQEHQRSNILLLDVARYTGWIENNTVFRTKNLLNNVDCSLPFINDYTFISTRAGEMKCFATLVSPSLMLSTASCLENSSVPELYGASGDQTSQIKQIFIHPSYNGSTRPHNLAIVQLDSPLDTTPFCILFDTSRTGSRLRLLLPTKGPKKYFFDLDERQPCDEGHVCGHFRGIARYSGDPSCRDNFHGSPLFHDFGDGRGVYLRGLLEAGKVDHCEQPELPEVFVDVMFYAGWIRETVLRILAQRDNKRLTAIIT</sequence>
<keyword evidence="7" id="KW-0865">Zymogen</keyword>
<dbReference type="InterPro" id="IPR001314">
    <property type="entry name" value="Peptidase_S1A"/>
</dbReference>
<comment type="subcellular location">
    <subcellularLocation>
        <location evidence="1">Secreted</location>
    </subcellularLocation>
</comment>
<dbReference type="PRINTS" id="PR00722">
    <property type="entry name" value="CHYMOTRYPSIN"/>
</dbReference>
<protein>
    <recommendedName>
        <fullName evidence="11">Peptidase S1 domain-containing protein</fullName>
    </recommendedName>
</protein>
<keyword evidence="13" id="KW-1185">Reference proteome</keyword>
<dbReference type="SUPFAM" id="SSF50494">
    <property type="entry name" value="Trypsin-like serine proteases"/>
    <property type="match status" value="3"/>
</dbReference>
<gene>
    <name evidence="12" type="ORF">pipiens_014581</name>
</gene>
<evidence type="ECO:0000256" key="3">
    <source>
        <dbReference type="ARBA" id="ARBA00022670"/>
    </source>
</evidence>
<dbReference type="GO" id="GO:0005576">
    <property type="term" value="C:extracellular region"/>
    <property type="evidence" value="ECO:0007669"/>
    <property type="project" value="UniProtKB-SubCell"/>
</dbReference>
<organism evidence="12 13">
    <name type="scientific">Culex pipiens pipiens</name>
    <name type="common">Northern house mosquito</name>
    <dbReference type="NCBI Taxonomy" id="38569"/>
    <lineage>
        <taxon>Eukaryota</taxon>
        <taxon>Metazoa</taxon>
        <taxon>Ecdysozoa</taxon>
        <taxon>Arthropoda</taxon>
        <taxon>Hexapoda</taxon>
        <taxon>Insecta</taxon>
        <taxon>Pterygota</taxon>
        <taxon>Neoptera</taxon>
        <taxon>Endopterygota</taxon>
        <taxon>Diptera</taxon>
        <taxon>Nematocera</taxon>
        <taxon>Culicoidea</taxon>
        <taxon>Culicidae</taxon>
        <taxon>Culicinae</taxon>
        <taxon>Culicini</taxon>
        <taxon>Culex</taxon>
        <taxon>Culex</taxon>
    </lineage>
</organism>
<evidence type="ECO:0000256" key="8">
    <source>
        <dbReference type="ARBA" id="ARBA00023157"/>
    </source>
</evidence>
<dbReference type="Proteomes" id="UP001562425">
    <property type="component" value="Unassembled WGS sequence"/>
</dbReference>
<keyword evidence="4 10" id="KW-0732">Signal</keyword>
<evidence type="ECO:0000259" key="11">
    <source>
        <dbReference type="PROSITE" id="PS50240"/>
    </source>
</evidence>
<dbReference type="InterPro" id="IPR051333">
    <property type="entry name" value="CLIP_Serine_Protease"/>
</dbReference>
<feature type="domain" description="Peptidase S1" evidence="11">
    <location>
        <begin position="516"/>
        <end position="723"/>
    </location>
</feature>
<evidence type="ECO:0000256" key="9">
    <source>
        <dbReference type="ARBA" id="ARBA00024195"/>
    </source>
</evidence>
<keyword evidence="3" id="KW-0645">Protease</keyword>